<dbReference type="OrthoDB" id="2745211at2759"/>
<dbReference type="AlphaFoldDB" id="A0A371CV92"/>
<evidence type="ECO:0000313" key="1">
    <source>
        <dbReference type="EMBL" id="RDX44190.1"/>
    </source>
</evidence>
<reference evidence="1 2" key="1">
    <citation type="journal article" date="2018" name="Biotechnol. Biofuels">
        <title>Integrative visual omics of the white-rot fungus Polyporus brumalis exposes the biotechnological potential of its oxidative enzymes for delignifying raw plant biomass.</title>
        <authorList>
            <person name="Miyauchi S."/>
            <person name="Rancon A."/>
            <person name="Drula E."/>
            <person name="Hage H."/>
            <person name="Chaduli D."/>
            <person name="Favel A."/>
            <person name="Grisel S."/>
            <person name="Henrissat B."/>
            <person name="Herpoel-Gimbert I."/>
            <person name="Ruiz-Duenas F.J."/>
            <person name="Chevret D."/>
            <person name="Hainaut M."/>
            <person name="Lin J."/>
            <person name="Wang M."/>
            <person name="Pangilinan J."/>
            <person name="Lipzen A."/>
            <person name="Lesage-Meessen L."/>
            <person name="Navarro D."/>
            <person name="Riley R."/>
            <person name="Grigoriev I.V."/>
            <person name="Zhou S."/>
            <person name="Raouche S."/>
            <person name="Rosso M.N."/>
        </authorList>
    </citation>
    <scope>NUCLEOTIDE SEQUENCE [LARGE SCALE GENOMIC DNA]</scope>
    <source>
        <strain evidence="1 2">BRFM 1820</strain>
    </source>
</reference>
<gene>
    <name evidence="1" type="ORF">OH76DRAFT_1559834</name>
</gene>
<dbReference type="Proteomes" id="UP000256964">
    <property type="component" value="Unassembled WGS sequence"/>
</dbReference>
<dbReference type="EMBL" id="KZ857453">
    <property type="protein sequence ID" value="RDX44190.1"/>
    <property type="molecule type" value="Genomic_DNA"/>
</dbReference>
<sequence length="409" mass="45293">MNEPWNTYQKHLEVLGHGLPLWDPAPKVVQRSLAVTDAMVAEGSSSPPIEIIPGSVLYPIPFGGFGILFNAMKRGDEHAWQPRGVPDHFQTLQEFTGMRRQLSSPSPVEDLKGFTYSNVAVKTKIPIGGVVSVSAARAPILDLPVQGGSGAFLVTVDTPISVSFQSQLSVESYMLEYHAQWMRMGFLKYGLPIKNEDLYLVIGTIKTTHWLVGSHRSASDVQPGHIHCPIPEPFSHLPLDATFATHEGRNSSFHHGPQYASSPGDNNQCIFVHYAKLKRRPPRTGVKRLWHSARLYFRGQNSKAIEYADPMSELPLWQRRAEREQLGPLSQPAPDPVDVLLDYILHEQPDADIAIASSLQIVALFKRSTIPYTVHLRSELAALRPLTEVDNDTGVGRLCVHGQSLASVQ</sequence>
<keyword evidence="2" id="KW-1185">Reference proteome</keyword>
<name>A0A371CV92_9APHY</name>
<organism evidence="1 2">
    <name type="scientific">Lentinus brumalis</name>
    <dbReference type="NCBI Taxonomy" id="2498619"/>
    <lineage>
        <taxon>Eukaryota</taxon>
        <taxon>Fungi</taxon>
        <taxon>Dikarya</taxon>
        <taxon>Basidiomycota</taxon>
        <taxon>Agaricomycotina</taxon>
        <taxon>Agaricomycetes</taxon>
        <taxon>Polyporales</taxon>
        <taxon>Polyporaceae</taxon>
        <taxon>Lentinus</taxon>
    </lineage>
</organism>
<protein>
    <submittedName>
        <fullName evidence="1">Uncharacterized protein</fullName>
    </submittedName>
</protein>
<evidence type="ECO:0000313" key="2">
    <source>
        <dbReference type="Proteomes" id="UP000256964"/>
    </source>
</evidence>
<accession>A0A371CV92</accession>
<proteinExistence type="predicted"/>